<dbReference type="RefSeq" id="XP_010446227.2">
    <property type="nucleotide sequence ID" value="XM_010447925.2"/>
</dbReference>
<sequence length="221" mass="24355">MKLRVTLASLSRALLPFSRGKMQRDMNGVANNDPVQQPMSFDVVGLPTAAIMEAELAIAKTSVWWDFENCMVPKGCDGSAIAHNIKSALLERNYCGPITIYAYGDTNKMSISNEKYDITGVKDGSDKKILVDMLLWGMENKAPANIMLISGDRDFAYALHLLGMKKYNILLAQPEKASPFLIAAAKTVWFWRSIVAAGSVSASKVLKQTKHSEMSEKSCEK</sequence>
<evidence type="ECO:0000259" key="1">
    <source>
        <dbReference type="Pfam" id="PF01936"/>
    </source>
</evidence>
<gene>
    <name evidence="3" type="primary">LOC104729024</name>
</gene>
<evidence type="ECO:0000313" key="2">
    <source>
        <dbReference type="Proteomes" id="UP000694864"/>
    </source>
</evidence>
<reference evidence="2" key="1">
    <citation type="journal article" date="2014" name="Nat. Commun.">
        <title>The emerging biofuel crop Camelina sativa retains a highly undifferentiated hexaploid genome structure.</title>
        <authorList>
            <person name="Kagale S."/>
            <person name="Koh C."/>
            <person name="Nixon J."/>
            <person name="Bollina V."/>
            <person name="Clarke W.E."/>
            <person name="Tuteja R."/>
            <person name="Spillane C."/>
            <person name="Robinson S.J."/>
            <person name="Links M.G."/>
            <person name="Clarke C."/>
            <person name="Higgins E.E."/>
            <person name="Huebert T."/>
            <person name="Sharpe A.G."/>
            <person name="Parkin I.A."/>
        </authorList>
    </citation>
    <scope>NUCLEOTIDE SEQUENCE [LARGE SCALE GENOMIC DNA]</scope>
    <source>
        <strain evidence="2">cv. DH55</strain>
    </source>
</reference>
<dbReference type="CDD" id="cd10910">
    <property type="entry name" value="PIN_limkain_b1_N_like"/>
    <property type="match status" value="1"/>
</dbReference>
<accession>A0ABM0UTR7</accession>
<dbReference type="PANTHER" id="PTHR14379:SF22">
    <property type="entry name" value="ENDONUCLEASE OR GLYCOSYL HYDROLASE"/>
    <property type="match status" value="1"/>
</dbReference>
<evidence type="ECO:0000313" key="3">
    <source>
        <dbReference type="RefSeq" id="XP_010446227.2"/>
    </source>
</evidence>
<proteinExistence type="predicted"/>
<name>A0ABM0UTR7_CAMSA</name>
<dbReference type="GeneID" id="104729024"/>
<dbReference type="Proteomes" id="UP000694864">
    <property type="component" value="Chromosome 11"/>
</dbReference>
<dbReference type="PANTHER" id="PTHR14379">
    <property type="entry name" value="LIMKAIN B LKAP"/>
    <property type="match status" value="1"/>
</dbReference>
<dbReference type="Gene3D" id="3.40.50.1010">
    <property type="entry name" value="5'-nuclease"/>
    <property type="match status" value="1"/>
</dbReference>
<feature type="domain" description="NYN" evidence="1">
    <location>
        <begin position="60"/>
        <end position="187"/>
    </location>
</feature>
<protein>
    <submittedName>
        <fullName evidence="3">Uncharacterized protein LOC104729024</fullName>
    </submittedName>
</protein>
<dbReference type="Pfam" id="PF01936">
    <property type="entry name" value="NYN"/>
    <property type="match status" value="1"/>
</dbReference>
<dbReference type="InterPro" id="IPR024768">
    <property type="entry name" value="Marf1"/>
</dbReference>
<reference evidence="3" key="2">
    <citation type="submission" date="2025-08" db="UniProtKB">
        <authorList>
            <consortium name="RefSeq"/>
        </authorList>
    </citation>
    <scope>IDENTIFICATION</scope>
    <source>
        <tissue evidence="3">Leaf</tissue>
    </source>
</reference>
<keyword evidence="2" id="KW-1185">Reference proteome</keyword>
<organism evidence="2 3">
    <name type="scientific">Camelina sativa</name>
    <name type="common">False flax</name>
    <name type="synonym">Myagrum sativum</name>
    <dbReference type="NCBI Taxonomy" id="90675"/>
    <lineage>
        <taxon>Eukaryota</taxon>
        <taxon>Viridiplantae</taxon>
        <taxon>Streptophyta</taxon>
        <taxon>Embryophyta</taxon>
        <taxon>Tracheophyta</taxon>
        <taxon>Spermatophyta</taxon>
        <taxon>Magnoliopsida</taxon>
        <taxon>eudicotyledons</taxon>
        <taxon>Gunneridae</taxon>
        <taxon>Pentapetalae</taxon>
        <taxon>rosids</taxon>
        <taxon>malvids</taxon>
        <taxon>Brassicales</taxon>
        <taxon>Brassicaceae</taxon>
        <taxon>Camelineae</taxon>
        <taxon>Camelina</taxon>
    </lineage>
</organism>
<dbReference type="InterPro" id="IPR021139">
    <property type="entry name" value="NYN"/>
</dbReference>